<keyword evidence="3" id="KW-1185">Reference proteome</keyword>
<dbReference type="Proteomes" id="UP001595444">
    <property type="component" value="Unassembled WGS sequence"/>
</dbReference>
<dbReference type="Pfam" id="PF12680">
    <property type="entry name" value="SnoaL_2"/>
    <property type="match status" value="1"/>
</dbReference>
<evidence type="ECO:0000313" key="3">
    <source>
        <dbReference type="Proteomes" id="UP001595444"/>
    </source>
</evidence>
<evidence type="ECO:0000259" key="1">
    <source>
        <dbReference type="Pfam" id="PF12680"/>
    </source>
</evidence>
<dbReference type="Gene3D" id="3.10.450.50">
    <property type="match status" value="1"/>
</dbReference>
<sequence>MTALSTLKTLISSWKAGDIETILAQLADDVVYHYHIGSPPLEGKTAVKAFLDKFGSGQTNINWRLTNYAETGNAVLVEGIDDYVNAEGVHIQMPYMGILELKDGLVIRWRDYFDSSLLQKVKEGGSQSMWTKALRDIETAS</sequence>
<gene>
    <name evidence="2" type="ORF">ACFOKA_11845</name>
</gene>
<dbReference type="SUPFAM" id="SSF54427">
    <property type="entry name" value="NTF2-like"/>
    <property type="match status" value="1"/>
</dbReference>
<comment type="caution">
    <text evidence="2">The sequence shown here is derived from an EMBL/GenBank/DDBJ whole genome shotgun (WGS) entry which is preliminary data.</text>
</comment>
<name>A0ABV7D669_9PROT</name>
<dbReference type="RefSeq" id="WP_194213746.1">
    <property type="nucleotide sequence ID" value="NZ_CP061205.1"/>
</dbReference>
<organism evidence="2 3">
    <name type="scientific">Kordiimonas pumila</name>
    <dbReference type="NCBI Taxonomy" id="2161677"/>
    <lineage>
        <taxon>Bacteria</taxon>
        <taxon>Pseudomonadati</taxon>
        <taxon>Pseudomonadota</taxon>
        <taxon>Alphaproteobacteria</taxon>
        <taxon>Kordiimonadales</taxon>
        <taxon>Kordiimonadaceae</taxon>
        <taxon>Kordiimonas</taxon>
    </lineage>
</organism>
<feature type="domain" description="SnoaL-like" evidence="1">
    <location>
        <begin position="10"/>
        <end position="109"/>
    </location>
</feature>
<evidence type="ECO:0000313" key="2">
    <source>
        <dbReference type="EMBL" id="MFC3052596.1"/>
    </source>
</evidence>
<reference evidence="3" key="1">
    <citation type="journal article" date="2019" name="Int. J. Syst. Evol. Microbiol.">
        <title>The Global Catalogue of Microorganisms (GCM) 10K type strain sequencing project: providing services to taxonomists for standard genome sequencing and annotation.</title>
        <authorList>
            <consortium name="The Broad Institute Genomics Platform"/>
            <consortium name="The Broad Institute Genome Sequencing Center for Infectious Disease"/>
            <person name="Wu L."/>
            <person name="Ma J."/>
        </authorList>
    </citation>
    <scope>NUCLEOTIDE SEQUENCE [LARGE SCALE GENOMIC DNA]</scope>
    <source>
        <strain evidence="3">KCTC 62164</strain>
    </source>
</reference>
<accession>A0ABV7D669</accession>
<protein>
    <submittedName>
        <fullName evidence="2">Nuclear transport factor 2 family protein</fullName>
    </submittedName>
</protein>
<dbReference type="InterPro" id="IPR037401">
    <property type="entry name" value="SnoaL-like"/>
</dbReference>
<proteinExistence type="predicted"/>
<dbReference type="EMBL" id="JBHRSL010000010">
    <property type="protein sequence ID" value="MFC3052596.1"/>
    <property type="molecule type" value="Genomic_DNA"/>
</dbReference>
<dbReference type="InterPro" id="IPR032710">
    <property type="entry name" value="NTF2-like_dom_sf"/>
</dbReference>